<protein>
    <submittedName>
        <fullName evidence="1">Uncharacterized protein</fullName>
    </submittedName>
</protein>
<dbReference type="AlphaFoldDB" id="A0A3M7S7N5"/>
<evidence type="ECO:0000313" key="1">
    <source>
        <dbReference type="EMBL" id="RNA31796.1"/>
    </source>
</evidence>
<organism evidence="1 2">
    <name type="scientific">Brachionus plicatilis</name>
    <name type="common">Marine rotifer</name>
    <name type="synonym">Brachionus muelleri</name>
    <dbReference type="NCBI Taxonomy" id="10195"/>
    <lineage>
        <taxon>Eukaryota</taxon>
        <taxon>Metazoa</taxon>
        <taxon>Spiralia</taxon>
        <taxon>Gnathifera</taxon>
        <taxon>Rotifera</taxon>
        <taxon>Eurotatoria</taxon>
        <taxon>Monogononta</taxon>
        <taxon>Pseudotrocha</taxon>
        <taxon>Ploima</taxon>
        <taxon>Brachionidae</taxon>
        <taxon>Brachionus</taxon>
    </lineage>
</organism>
<comment type="caution">
    <text evidence="1">The sequence shown here is derived from an EMBL/GenBank/DDBJ whole genome shotgun (WGS) entry which is preliminary data.</text>
</comment>
<evidence type="ECO:0000313" key="2">
    <source>
        <dbReference type="Proteomes" id="UP000276133"/>
    </source>
</evidence>
<proteinExistence type="predicted"/>
<gene>
    <name evidence="1" type="ORF">BpHYR1_049182</name>
</gene>
<reference evidence="1 2" key="1">
    <citation type="journal article" date="2018" name="Sci. Rep.">
        <title>Genomic signatures of local adaptation to the degree of environmental predictability in rotifers.</title>
        <authorList>
            <person name="Franch-Gras L."/>
            <person name="Hahn C."/>
            <person name="Garcia-Roger E.M."/>
            <person name="Carmona M.J."/>
            <person name="Serra M."/>
            <person name="Gomez A."/>
        </authorList>
    </citation>
    <scope>NUCLEOTIDE SEQUENCE [LARGE SCALE GENOMIC DNA]</scope>
    <source>
        <strain evidence="1">HYR1</strain>
    </source>
</reference>
<dbReference type="EMBL" id="REGN01001894">
    <property type="protein sequence ID" value="RNA31796.1"/>
    <property type="molecule type" value="Genomic_DNA"/>
</dbReference>
<name>A0A3M7S7N5_BRAPC</name>
<dbReference type="Proteomes" id="UP000276133">
    <property type="component" value="Unassembled WGS sequence"/>
</dbReference>
<accession>A0A3M7S7N5</accession>
<keyword evidence="2" id="KW-1185">Reference proteome</keyword>
<sequence length="325" mass="37874">MPGLRKKKKTVNHLFLSKNERETRSFDNKNYQFLNASKKINVANYSQKVNQNELVNFEALVESNDFRDADLFDFSNIKTATDLLFWKFGQTLFKDDIFKKKNSEYFLLNGCPNISIWSLHYLNKIFEKNLLSIPSIKLNERFSCCERISESLLVSLNYDPRNLIKHEKIFDQAKCVIINSDNFSPNLIEKISNSQAILPAENELNHFFKYGRLKNGKNKFLNLYECSESYAEFFISERNSIVLTFDACEEIEKNAKSILSRLLVVYAKNILPSSILVLGVGKDDDNINDKIRSALFEKLKSVKDEIKSDQDIYLTKKHYLKKNFC</sequence>